<proteinExistence type="predicted"/>
<dbReference type="InterPro" id="IPR002125">
    <property type="entry name" value="CMP_dCMP_dom"/>
</dbReference>
<dbReference type="PROSITE" id="PS51747">
    <property type="entry name" value="CYT_DCMP_DEAMINASES_2"/>
    <property type="match status" value="1"/>
</dbReference>
<dbReference type="Pfam" id="PF00383">
    <property type="entry name" value="dCMP_cyt_deam_1"/>
    <property type="match status" value="1"/>
</dbReference>
<evidence type="ECO:0000313" key="4">
    <source>
        <dbReference type="EMBL" id="QHU20187.1"/>
    </source>
</evidence>
<dbReference type="EMBL" id="MN740963">
    <property type="protein sequence ID" value="QHU20187.1"/>
    <property type="molecule type" value="Genomic_DNA"/>
</dbReference>
<name>A0A6C0KU24_9ZZZZ</name>
<evidence type="ECO:0000256" key="2">
    <source>
        <dbReference type="ARBA" id="ARBA00022833"/>
    </source>
</evidence>
<accession>A0A6C0KU24</accession>
<evidence type="ECO:0000256" key="1">
    <source>
        <dbReference type="ARBA" id="ARBA00022723"/>
    </source>
</evidence>
<evidence type="ECO:0000259" key="3">
    <source>
        <dbReference type="PROSITE" id="PS51747"/>
    </source>
</evidence>
<reference evidence="4" key="1">
    <citation type="journal article" date="2020" name="Nature">
        <title>Giant virus diversity and host interactions through global metagenomics.</title>
        <authorList>
            <person name="Schulz F."/>
            <person name="Roux S."/>
            <person name="Paez-Espino D."/>
            <person name="Jungbluth S."/>
            <person name="Walsh D.A."/>
            <person name="Denef V.J."/>
            <person name="McMahon K.D."/>
            <person name="Konstantinidis K.T."/>
            <person name="Eloe-Fadrosh E.A."/>
            <person name="Kyrpides N.C."/>
            <person name="Woyke T."/>
        </authorList>
    </citation>
    <scope>NUCLEOTIDE SEQUENCE</scope>
    <source>
        <strain evidence="4">GVMAG-S-3300013014-136</strain>
    </source>
</reference>
<dbReference type="PROSITE" id="PS00903">
    <property type="entry name" value="CYT_DCMP_DEAMINASES_1"/>
    <property type="match status" value="1"/>
</dbReference>
<keyword evidence="1" id="KW-0479">Metal-binding</keyword>
<dbReference type="Gene3D" id="3.40.140.10">
    <property type="entry name" value="Cytidine Deaminase, domain 2"/>
    <property type="match status" value="1"/>
</dbReference>
<dbReference type="GO" id="GO:0008270">
    <property type="term" value="F:zinc ion binding"/>
    <property type="evidence" value="ECO:0007669"/>
    <property type="project" value="InterPro"/>
</dbReference>
<protein>
    <recommendedName>
        <fullName evidence="3">CMP/dCMP-type deaminase domain-containing protein</fullName>
    </recommendedName>
</protein>
<dbReference type="SUPFAM" id="SSF53927">
    <property type="entry name" value="Cytidine deaminase-like"/>
    <property type="match status" value="1"/>
</dbReference>
<dbReference type="AlphaFoldDB" id="A0A6C0KU24"/>
<keyword evidence="2" id="KW-0862">Zinc</keyword>
<dbReference type="InterPro" id="IPR016192">
    <property type="entry name" value="APOBEC/CMP_deaminase_Zn-bd"/>
</dbReference>
<organism evidence="4">
    <name type="scientific">viral metagenome</name>
    <dbReference type="NCBI Taxonomy" id="1070528"/>
    <lineage>
        <taxon>unclassified sequences</taxon>
        <taxon>metagenomes</taxon>
        <taxon>organismal metagenomes</taxon>
    </lineage>
</organism>
<dbReference type="InterPro" id="IPR016193">
    <property type="entry name" value="Cytidine_deaminase-like"/>
</dbReference>
<sequence length="131" mass="15216">MQLYSKKFFSVLRLLIQESHFSTRIHKHACAILRGGKIIDISNNNIKNRVANHAEQNLLYRWKNCTLHNCILFVVRVVQGDKFADSKPCFHCVQNIKKSGIKKVVFSTNSGFEIMKSTELQNSHLTLHYRK</sequence>
<feature type="domain" description="CMP/dCMP-type deaminase" evidence="3">
    <location>
        <begin position="3"/>
        <end position="131"/>
    </location>
</feature>
<dbReference type="GO" id="GO:0016787">
    <property type="term" value="F:hydrolase activity"/>
    <property type="evidence" value="ECO:0007669"/>
    <property type="project" value="InterPro"/>
</dbReference>